<gene>
    <name evidence="5" type="ORF">BV898_18842</name>
</gene>
<keyword evidence="6" id="KW-1185">Reference proteome</keyword>
<organism evidence="5 6">
    <name type="scientific">Hypsibius exemplaris</name>
    <name type="common">Freshwater tardigrade</name>
    <dbReference type="NCBI Taxonomy" id="2072580"/>
    <lineage>
        <taxon>Eukaryota</taxon>
        <taxon>Metazoa</taxon>
        <taxon>Ecdysozoa</taxon>
        <taxon>Tardigrada</taxon>
        <taxon>Eutardigrada</taxon>
        <taxon>Parachela</taxon>
        <taxon>Hypsibioidea</taxon>
        <taxon>Hypsibiidae</taxon>
        <taxon>Hypsibius</taxon>
    </lineage>
</organism>
<dbReference type="SUPFAM" id="SSF53067">
    <property type="entry name" value="Actin-like ATPase domain"/>
    <property type="match status" value="2"/>
</dbReference>
<proteinExistence type="inferred from homology"/>
<dbReference type="GO" id="GO:0006950">
    <property type="term" value="P:response to stress"/>
    <property type="evidence" value="ECO:0007669"/>
    <property type="project" value="UniProtKB-ARBA"/>
</dbReference>
<evidence type="ECO:0000313" key="6">
    <source>
        <dbReference type="Proteomes" id="UP000192578"/>
    </source>
</evidence>
<evidence type="ECO:0000313" key="5">
    <source>
        <dbReference type="EMBL" id="OWA54438.1"/>
    </source>
</evidence>
<dbReference type="OrthoDB" id="2401965at2759"/>
<keyword evidence="5" id="KW-0346">Stress response</keyword>
<dbReference type="Gene3D" id="3.30.420.40">
    <property type="match status" value="2"/>
</dbReference>
<comment type="similarity">
    <text evidence="1 4">Belongs to the heat shock protein 70 family.</text>
</comment>
<dbReference type="Proteomes" id="UP000192578">
    <property type="component" value="Unassembled WGS sequence"/>
</dbReference>
<dbReference type="EMBL" id="MTYJ01000406">
    <property type="protein sequence ID" value="OWA54438.1"/>
    <property type="molecule type" value="Genomic_DNA"/>
</dbReference>
<reference evidence="6" key="1">
    <citation type="submission" date="2017-01" db="EMBL/GenBank/DDBJ databases">
        <title>Comparative genomics of anhydrobiosis in the tardigrade Hypsibius dujardini.</title>
        <authorList>
            <person name="Yoshida Y."/>
            <person name="Koutsovoulos G."/>
            <person name="Laetsch D."/>
            <person name="Stevens L."/>
            <person name="Kumar S."/>
            <person name="Horikawa D."/>
            <person name="Ishino K."/>
            <person name="Komine S."/>
            <person name="Tomita M."/>
            <person name="Blaxter M."/>
            <person name="Arakawa K."/>
        </authorList>
    </citation>
    <scope>NUCLEOTIDE SEQUENCE [LARGE SCALE GENOMIC DNA]</scope>
    <source>
        <strain evidence="6">Z151</strain>
    </source>
</reference>
<evidence type="ECO:0000256" key="2">
    <source>
        <dbReference type="ARBA" id="ARBA00022741"/>
    </source>
</evidence>
<comment type="caution">
    <text evidence="5">The sequence shown here is derived from an EMBL/GenBank/DDBJ whole genome shotgun (WGS) entry which is preliminary data.</text>
</comment>
<dbReference type="FunFam" id="3.30.30.30:FF:000001">
    <property type="entry name" value="heat shock 70 kDa protein-like"/>
    <property type="match status" value="1"/>
</dbReference>
<dbReference type="FunFam" id="3.90.640.10:FF:000010">
    <property type="entry name" value="heat shock 70 kDa protein 14"/>
    <property type="match status" value="1"/>
</dbReference>
<dbReference type="CDD" id="cd24028">
    <property type="entry name" value="ASKHA_NBD_HSP70_HSPA1-like"/>
    <property type="match status" value="1"/>
</dbReference>
<keyword evidence="2 4" id="KW-0547">Nucleotide-binding</keyword>
<dbReference type="Gene3D" id="3.90.640.10">
    <property type="entry name" value="Actin, Chain A, domain 4"/>
    <property type="match status" value="1"/>
</dbReference>
<dbReference type="SUPFAM" id="SSF100920">
    <property type="entry name" value="Heat shock protein 70kD (HSP70), peptide-binding domain"/>
    <property type="match status" value="1"/>
</dbReference>
<dbReference type="PROSITE" id="PS00297">
    <property type="entry name" value="HSP70_1"/>
    <property type="match status" value="1"/>
</dbReference>
<dbReference type="Gene3D" id="3.30.30.30">
    <property type="match status" value="1"/>
</dbReference>
<dbReference type="InterPro" id="IPR013126">
    <property type="entry name" value="Hsp_70_fam"/>
</dbReference>
<evidence type="ECO:0000256" key="1">
    <source>
        <dbReference type="ARBA" id="ARBA00007381"/>
    </source>
</evidence>
<accession>A0A9X6RNJ4</accession>
<protein>
    <submittedName>
        <fullName evidence="5">Heat shock 70 kDa protein 6</fullName>
    </submittedName>
</protein>
<dbReference type="PROSITE" id="PS01036">
    <property type="entry name" value="HSP70_3"/>
    <property type="match status" value="1"/>
</dbReference>
<dbReference type="PRINTS" id="PR00301">
    <property type="entry name" value="HEATSHOCK70"/>
</dbReference>
<name>A0A9X6RNJ4_HYPEX</name>
<dbReference type="AlphaFoldDB" id="A0A9X6RNJ4"/>
<dbReference type="GO" id="GO:0140662">
    <property type="term" value="F:ATP-dependent protein folding chaperone"/>
    <property type="evidence" value="ECO:0007669"/>
    <property type="project" value="InterPro"/>
</dbReference>
<dbReference type="PANTHER" id="PTHR19375">
    <property type="entry name" value="HEAT SHOCK PROTEIN 70KDA"/>
    <property type="match status" value="1"/>
</dbReference>
<keyword evidence="3 4" id="KW-0067">ATP-binding</keyword>
<evidence type="ECO:0000256" key="4">
    <source>
        <dbReference type="RuleBase" id="RU003322"/>
    </source>
</evidence>
<dbReference type="Pfam" id="PF00012">
    <property type="entry name" value="HSP70"/>
    <property type="match status" value="1"/>
</dbReference>
<dbReference type="Gene3D" id="2.60.34.10">
    <property type="entry name" value="Substrate Binding Domain Of DNAk, Chain A, domain 1"/>
    <property type="match status" value="1"/>
</dbReference>
<dbReference type="InterPro" id="IPR018181">
    <property type="entry name" value="Heat_shock_70_CS"/>
</dbReference>
<dbReference type="InterPro" id="IPR029047">
    <property type="entry name" value="HSP70_peptide-bd_sf"/>
</dbReference>
<dbReference type="InterPro" id="IPR043129">
    <property type="entry name" value="ATPase_NBD"/>
</dbReference>
<sequence length="523" mass="56990">MEEIAMGIDLGTTNCCVSIMRNGRYEIIKSEHSETTTPSYVSFDPEGVLVGKLARSNSVFHPENTIFGIKRIIGKRFIDPEVQSNQERWPFKLQDQDGLPVVQVNVNNTTNSYQPEDISAKILAHIGKQVKKYLNKDVVKAVITVPANFTNSQRRATYEAGKIAGLNVIGMISEPVAAALSYAFDSSTHDQNVLVFDFGDGTLDVAILKASYGQPFQVLSTAADLNLGGEDFDEKILQRFATEFDKKSGLNIRDDSAAMARLRLECDDVKRELSGTSLTARVALASLVENHNFVSSLTRSDFEAMCEDIFRKMLDPVKSALRFVGFSPTDINQVILVGGSSRIPKVREILGAYFPHIKLSLDINPDEAIALGAAKYAQSKLVDRNAIAQAPVPFRDITPHSIGIKSFNGDMIVIIPKGSAIPAKGTRQCTTSVRNQESVRVKVYEGENELADKNNVLGEVVLSGIAPAGAEEPNLSVELLFDMFGCLRVNAEDKLTGAASSATLKSVLTTNIQEQDTLHISSG</sequence>
<evidence type="ECO:0000256" key="3">
    <source>
        <dbReference type="ARBA" id="ARBA00022840"/>
    </source>
</evidence>
<dbReference type="GO" id="GO:0005524">
    <property type="term" value="F:ATP binding"/>
    <property type="evidence" value="ECO:0007669"/>
    <property type="project" value="UniProtKB-KW"/>
</dbReference>